<keyword evidence="2" id="KW-0378">Hydrolase</keyword>
<gene>
    <name evidence="4" type="ORF">OIDMADRAFT_168166</name>
</gene>
<dbReference type="Proteomes" id="UP000054321">
    <property type="component" value="Unassembled WGS sequence"/>
</dbReference>
<reference evidence="4 5" key="1">
    <citation type="submission" date="2014-04" db="EMBL/GenBank/DDBJ databases">
        <authorList>
            <consortium name="DOE Joint Genome Institute"/>
            <person name="Kuo A."/>
            <person name="Martino E."/>
            <person name="Perotto S."/>
            <person name="Kohler A."/>
            <person name="Nagy L.G."/>
            <person name="Floudas D."/>
            <person name="Copeland A."/>
            <person name="Barry K.W."/>
            <person name="Cichocki N."/>
            <person name="Veneault-Fourrey C."/>
            <person name="LaButti K."/>
            <person name="Lindquist E.A."/>
            <person name="Lipzen A."/>
            <person name="Lundell T."/>
            <person name="Morin E."/>
            <person name="Murat C."/>
            <person name="Sun H."/>
            <person name="Tunlid A."/>
            <person name="Henrissat B."/>
            <person name="Grigoriev I.V."/>
            <person name="Hibbett D.S."/>
            <person name="Martin F."/>
            <person name="Nordberg H.P."/>
            <person name="Cantor M.N."/>
            <person name="Hua S.X."/>
        </authorList>
    </citation>
    <scope>NUCLEOTIDE SEQUENCE [LARGE SCALE GENOMIC DNA]</scope>
    <source>
        <strain evidence="4 5">Zn</strain>
    </source>
</reference>
<dbReference type="InterPro" id="IPR036380">
    <property type="entry name" value="Isochorismatase-like_sf"/>
</dbReference>
<reference evidence="5" key="2">
    <citation type="submission" date="2015-01" db="EMBL/GenBank/DDBJ databases">
        <title>Evolutionary Origins and Diversification of the Mycorrhizal Mutualists.</title>
        <authorList>
            <consortium name="DOE Joint Genome Institute"/>
            <consortium name="Mycorrhizal Genomics Consortium"/>
            <person name="Kohler A."/>
            <person name="Kuo A."/>
            <person name="Nagy L.G."/>
            <person name="Floudas D."/>
            <person name="Copeland A."/>
            <person name="Barry K.W."/>
            <person name="Cichocki N."/>
            <person name="Veneault-Fourrey C."/>
            <person name="LaButti K."/>
            <person name="Lindquist E.A."/>
            <person name="Lipzen A."/>
            <person name="Lundell T."/>
            <person name="Morin E."/>
            <person name="Murat C."/>
            <person name="Riley R."/>
            <person name="Ohm R."/>
            <person name="Sun H."/>
            <person name="Tunlid A."/>
            <person name="Henrissat B."/>
            <person name="Grigoriev I.V."/>
            <person name="Hibbett D.S."/>
            <person name="Martin F."/>
        </authorList>
    </citation>
    <scope>NUCLEOTIDE SEQUENCE [LARGE SCALE GENOMIC DNA]</scope>
    <source>
        <strain evidence="5">Zn</strain>
    </source>
</reference>
<evidence type="ECO:0000313" key="5">
    <source>
        <dbReference type="Proteomes" id="UP000054321"/>
    </source>
</evidence>
<dbReference type="PANTHER" id="PTHR43540:SF9">
    <property type="entry name" value="FAMILY HYDROLASE, PUTATIVE (AFU_ORTHOLOGUE AFUA_2G08700)-RELATED"/>
    <property type="match status" value="1"/>
</dbReference>
<organism evidence="4 5">
    <name type="scientific">Oidiodendron maius (strain Zn)</name>
    <dbReference type="NCBI Taxonomy" id="913774"/>
    <lineage>
        <taxon>Eukaryota</taxon>
        <taxon>Fungi</taxon>
        <taxon>Dikarya</taxon>
        <taxon>Ascomycota</taxon>
        <taxon>Pezizomycotina</taxon>
        <taxon>Leotiomycetes</taxon>
        <taxon>Leotiomycetes incertae sedis</taxon>
        <taxon>Myxotrichaceae</taxon>
        <taxon>Oidiodendron</taxon>
    </lineage>
</organism>
<dbReference type="InterPro" id="IPR050272">
    <property type="entry name" value="Isochorismatase-like_hydrls"/>
</dbReference>
<name>A0A0C3H5Z9_OIDMZ</name>
<dbReference type="GO" id="GO:0016787">
    <property type="term" value="F:hydrolase activity"/>
    <property type="evidence" value="ECO:0007669"/>
    <property type="project" value="UniProtKB-KW"/>
</dbReference>
<dbReference type="EMBL" id="KN832881">
    <property type="protein sequence ID" value="KIM97891.1"/>
    <property type="molecule type" value="Genomic_DNA"/>
</dbReference>
<accession>A0A0C3H5Z9</accession>
<feature type="domain" description="Isochorismatase-like" evidence="3">
    <location>
        <begin position="52"/>
        <end position="253"/>
    </location>
</feature>
<dbReference type="Pfam" id="PF00857">
    <property type="entry name" value="Isochorismatase"/>
    <property type="match status" value="1"/>
</dbReference>
<proteinExistence type="inferred from homology"/>
<keyword evidence="5" id="KW-1185">Reference proteome</keyword>
<evidence type="ECO:0000256" key="1">
    <source>
        <dbReference type="ARBA" id="ARBA00006336"/>
    </source>
</evidence>
<evidence type="ECO:0000259" key="3">
    <source>
        <dbReference type="Pfam" id="PF00857"/>
    </source>
</evidence>
<dbReference type="OrthoDB" id="167809at2759"/>
<sequence length="263" mass="29156">MADMTFGPLGQTWRYFKDSRTFDLSGDSGRKLTFSTTEGPKETSVAISPESSALVVVDMQNFFLDPSCRNHPNGLEAVEPTIKVIEKCREAGIQVIWLNWGLTDDDMKTMPAGVQRGFLRSVLQPESTPIRSYAGLGSDLGDSKGRCLFAGYWNTEIYPALKEQVQPDDIHCTKNRMSGLWNSDQPLWKALRAEKKDTLLFTGVNTDQCVQGTLVDAYNVGWNCILIDDCCGTTTVGAKEVVFHNIVSSYGFITNSIKFVNAK</sequence>
<evidence type="ECO:0000256" key="2">
    <source>
        <dbReference type="ARBA" id="ARBA00022801"/>
    </source>
</evidence>
<dbReference type="HOGENOM" id="CLU_068979_0_0_1"/>
<dbReference type="SUPFAM" id="SSF52499">
    <property type="entry name" value="Isochorismatase-like hydrolases"/>
    <property type="match status" value="1"/>
</dbReference>
<dbReference type="PANTHER" id="PTHR43540">
    <property type="entry name" value="PEROXYUREIDOACRYLATE/UREIDOACRYLATE AMIDOHYDROLASE-RELATED"/>
    <property type="match status" value="1"/>
</dbReference>
<protein>
    <recommendedName>
        <fullName evidence="3">Isochorismatase-like domain-containing protein</fullName>
    </recommendedName>
</protein>
<dbReference type="AlphaFoldDB" id="A0A0C3H5Z9"/>
<dbReference type="CDD" id="cd00431">
    <property type="entry name" value="cysteine_hydrolases"/>
    <property type="match status" value="1"/>
</dbReference>
<evidence type="ECO:0000313" key="4">
    <source>
        <dbReference type="EMBL" id="KIM97891.1"/>
    </source>
</evidence>
<dbReference type="STRING" id="913774.A0A0C3H5Z9"/>
<dbReference type="Gene3D" id="3.40.50.850">
    <property type="entry name" value="Isochorismatase-like"/>
    <property type="match status" value="1"/>
</dbReference>
<comment type="similarity">
    <text evidence="1">Belongs to the isochorismatase family.</text>
</comment>
<dbReference type="InterPro" id="IPR000868">
    <property type="entry name" value="Isochorismatase-like_dom"/>
</dbReference>
<dbReference type="InParanoid" id="A0A0C3H5Z9"/>